<sequence length="258" mass="28538">MEENTPVAWFGWFRPDILVEYKQLFWQGALVTVGMTVACIAMACVLGLFIALARLADAPHQPLKGVCQYLLRWPSTVYVSFFRGTPLFVQILLMHFAVMPLFIHPVDGLLVSGDLARTLKQDHGALISGVVALTLNSAAYISEVFRAGIQSISRGQRQAALSLGMTHGQMMRYIVVPQAFRRMLPALGNNMIALLKDTSLVSAIGLAELAYAARTVAGAYGRYWEPYLAIALMYWLMTLALATGLRRLENRLARSDQS</sequence>
<keyword evidence="5 11" id="KW-0813">Transport</keyword>
<keyword evidence="8" id="KW-0029">Amino-acid transport</keyword>
<dbReference type="KEGG" id="otk:C6570_16345"/>
<dbReference type="Pfam" id="PF00528">
    <property type="entry name" value="BPD_transp_1"/>
    <property type="match status" value="1"/>
</dbReference>
<keyword evidence="9 11" id="KW-1133">Transmembrane helix</keyword>
<comment type="similarity">
    <text evidence="3">Belongs to the binding-protein-dependent transport system permease family. HisMQ subfamily.</text>
</comment>
<name>A0A2S0MI95_9BURK</name>
<accession>A0A2S0MI95</accession>
<dbReference type="GO" id="GO:0006865">
    <property type="term" value="P:amino acid transport"/>
    <property type="evidence" value="ECO:0007669"/>
    <property type="project" value="UniProtKB-KW"/>
</dbReference>
<dbReference type="Proteomes" id="UP000239709">
    <property type="component" value="Chromosome"/>
</dbReference>
<feature type="domain" description="ABC transmembrane type-1" evidence="12">
    <location>
        <begin position="29"/>
        <end position="245"/>
    </location>
</feature>
<evidence type="ECO:0000256" key="2">
    <source>
        <dbReference type="ARBA" id="ARBA00004429"/>
    </source>
</evidence>
<evidence type="ECO:0000256" key="5">
    <source>
        <dbReference type="ARBA" id="ARBA00022448"/>
    </source>
</evidence>
<evidence type="ECO:0000256" key="3">
    <source>
        <dbReference type="ARBA" id="ARBA00010072"/>
    </source>
</evidence>
<protein>
    <recommendedName>
        <fullName evidence="4">Putative glutamine transport system permease protein GlnP</fullName>
    </recommendedName>
</protein>
<evidence type="ECO:0000256" key="9">
    <source>
        <dbReference type="ARBA" id="ARBA00022989"/>
    </source>
</evidence>
<dbReference type="InterPro" id="IPR043429">
    <property type="entry name" value="ArtM/GltK/GlnP/TcyL/YhdX-like"/>
</dbReference>
<evidence type="ECO:0000256" key="1">
    <source>
        <dbReference type="ARBA" id="ARBA00003159"/>
    </source>
</evidence>
<dbReference type="AlphaFoldDB" id="A0A2S0MI95"/>
<dbReference type="PROSITE" id="PS50928">
    <property type="entry name" value="ABC_TM1"/>
    <property type="match status" value="1"/>
</dbReference>
<comment type="function">
    <text evidence="1">Part of the binding-protein-dependent transport system for glutamine; probably responsible for the translocation of the substrate across the membrane.</text>
</comment>
<evidence type="ECO:0000256" key="11">
    <source>
        <dbReference type="RuleBase" id="RU363032"/>
    </source>
</evidence>
<dbReference type="FunFam" id="1.10.3720.10:FF:000033">
    <property type="entry name" value="Polar amino acid ABC transporter permease"/>
    <property type="match status" value="1"/>
</dbReference>
<dbReference type="InterPro" id="IPR035906">
    <property type="entry name" value="MetI-like_sf"/>
</dbReference>
<feature type="transmembrane region" description="Helical" evidence="11">
    <location>
        <begin position="227"/>
        <end position="245"/>
    </location>
</feature>
<keyword evidence="7 11" id="KW-0812">Transmembrane</keyword>
<dbReference type="EMBL" id="CP027666">
    <property type="protein sequence ID" value="AVO35615.1"/>
    <property type="molecule type" value="Genomic_DNA"/>
</dbReference>
<evidence type="ECO:0000256" key="7">
    <source>
        <dbReference type="ARBA" id="ARBA00022692"/>
    </source>
</evidence>
<evidence type="ECO:0000256" key="6">
    <source>
        <dbReference type="ARBA" id="ARBA00022475"/>
    </source>
</evidence>
<dbReference type="NCBIfam" id="TIGR01726">
    <property type="entry name" value="HEQRo_perm_3TM"/>
    <property type="match status" value="1"/>
</dbReference>
<dbReference type="GO" id="GO:0022857">
    <property type="term" value="F:transmembrane transporter activity"/>
    <property type="evidence" value="ECO:0007669"/>
    <property type="project" value="InterPro"/>
</dbReference>
<dbReference type="SUPFAM" id="SSF161098">
    <property type="entry name" value="MetI-like"/>
    <property type="match status" value="1"/>
</dbReference>
<dbReference type="PANTHER" id="PTHR30614">
    <property type="entry name" value="MEMBRANE COMPONENT OF AMINO ACID ABC TRANSPORTER"/>
    <property type="match status" value="1"/>
</dbReference>
<keyword evidence="14" id="KW-1185">Reference proteome</keyword>
<organism evidence="13 14">
    <name type="scientific">Ottowia oryzae</name>
    <dbReference type="NCBI Taxonomy" id="2109914"/>
    <lineage>
        <taxon>Bacteria</taxon>
        <taxon>Pseudomonadati</taxon>
        <taxon>Pseudomonadota</taxon>
        <taxon>Betaproteobacteria</taxon>
        <taxon>Burkholderiales</taxon>
        <taxon>Comamonadaceae</taxon>
        <taxon>Ottowia</taxon>
    </lineage>
</organism>
<dbReference type="RefSeq" id="WP_106704161.1">
    <property type="nucleotide sequence ID" value="NZ_CP027666.1"/>
</dbReference>
<dbReference type="Gene3D" id="1.10.3720.10">
    <property type="entry name" value="MetI-like"/>
    <property type="match status" value="1"/>
</dbReference>
<dbReference type="InterPro" id="IPR010065">
    <property type="entry name" value="AA_ABC_transptr_permease_3TM"/>
</dbReference>
<evidence type="ECO:0000313" key="13">
    <source>
        <dbReference type="EMBL" id="AVO35615.1"/>
    </source>
</evidence>
<evidence type="ECO:0000256" key="8">
    <source>
        <dbReference type="ARBA" id="ARBA00022970"/>
    </source>
</evidence>
<evidence type="ECO:0000256" key="4">
    <source>
        <dbReference type="ARBA" id="ARBA00016506"/>
    </source>
</evidence>
<proteinExistence type="inferred from homology"/>
<dbReference type="OrthoDB" id="7026155at2"/>
<evidence type="ECO:0000259" key="12">
    <source>
        <dbReference type="PROSITE" id="PS50928"/>
    </source>
</evidence>
<dbReference type="PANTHER" id="PTHR30614:SF20">
    <property type="entry name" value="GLUTAMINE TRANSPORT SYSTEM PERMEASE PROTEIN GLNP"/>
    <property type="match status" value="1"/>
</dbReference>
<feature type="transmembrane region" description="Helical" evidence="11">
    <location>
        <begin position="77"/>
        <end position="103"/>
    </location>
</feature>
<evidence type="ECO:0000313" key="14">
    <source>
        <dbReference type="Proteomes" id="UP000239709"/>
    </source>
</evidence>
<keyword evidence="6" id="KW-1003">Cell membrane</keyword>
<reference evidence="13 14" key="1">
    <citation type="submission" date="2018-03" db="EMBL/GenBank/DDBJ databases">
        <title>Genome sequencing of Ottowia sp.</title>
        <authorList>
            <person name="Kim S.-J."/>
            <person name="Heo J."/>
            <person name="Kwon S.-W."/>
        </authorList>
    </citation>
    <scope>NUCLEOTIDE SEQUENCE [LARGE SCALE GENOMIC DNA]</scope>
    <source>
        <strain evidence="13 14">KADR8-3</strain>
    </source>
</reference>
<feature type="transmembrane region" description="Helical" evidence="11">
    <location>
        <begin position="24"/>
        <end position="56"/>
    </location>
</feature>
<comment type="subcellular location">
    <subcellularLocation>
        <location evidence="2">Cell inner membrane</location>
        <topology evidence="2">Multi-pass membrane protein</topology>
    </subcellularLocation>
    <subcellularLocation>
        <location evidence="11">Cell membrane</location>
        <topology evidence="11">Multi-pass membrane protein</topology>
    </subcellularLocation>
</comment>
<gene>
    <name evidence="13" type="ORF">C6570_16345</name>
</gene>
<dbReference type="InterPro" id="IPR000515">
    <property type="entry name" value="MetI-like"/>
</dbReference>
<evidence type="ECO:0000256" key="10">
    <source>
        <dbReference type="ARBA" id="ARBA00023136"/>
    </source>
</evidence>
<dbReference type="CDD" id="cd06261">
    <property type="entry name" value="TM_PBP2"/>
    <property type="match status" value="1"/>
</dbReference>
<keyword evidence="10 11" id="KW-0472">Membrane</keyword>
<feature type="transmembrane region" description="Helical" evidence="11">
    <location>
        <begin position="200"/>
        <end position="221"/>
    </location>
</feature>
<feature type="transmembrane region" description="Helical" evidence="11">
    <location>
        <begin position="123"/>
        <end position="141"/>
    </location>
</feature>
<dbReference type="GO" id="GO:0043190">
    <property type="term" value="C:ATP-binding cassette (ABC) transporter complex"/>
    <property type="evidence" value="ECO:0007669"/>
    <property type="project" value="InterPro"/>
</dbReference>